<dbReference type="Gene3D" id="3.40.47.10">
    <property type="match status" value="1"/>
</dbReference>
<dbReference type="FunFam" id="3.40.47.10:FF:000019">
    <property type="entry name" value="Polyketide synthase type I"/>
    <property type="match status" value="1"/>
</dbReference>
<dbReference type="OrthoDB" id="4537517at2"/>
<dbReference type="SUPFAM" id="SSF47336">
    <property type="entry name" value="ACP-like"/>
    <property type="match status" value="1"/>
</dbReference>
<dbReference type="InterPro" id="IPR014031">
    <property type="entry name" value="Ketoacyl_synth_C"/>
</dbReference>
<dbReference type="GO" id="GO:0004315">
    <property type="term" value="F:3-oxoacyl-[acyl-carrier-protein] synthase activity"/>
    <property type="evidence" value="ECO:0007669"/>
    <property type="project" value="InterPro"/>
</dbReference>
<dbReference type="GO" id="GO:0004312">
    <property type="term" value="F:fatty acid synthase activity"/>
    <property type="evidence" value="ECO:0007669"/>
    <property type="project" value="TreeGrafter"/>
</dbReference>
<dbReference type="InterPro" id="IPR016035">
    <property type="entry name" value="Acyl_Trfase/lysoPLipase"/>
</dbReference>
<evidence type="ECO:0000259" key="9">
    <source>
        <dbReference type="PROSITE" id="PS52004"/>
    </source>
</evidence>
<dbReference type="PROSITE" id="PS00606">
    <property type="entry name" value="KS3_1"/>
    <property type="match status" value="1"/>
</dbReference>
<dbReference type="Pfam" id="PF08990">
    <property type="entry name" value="Docking"/>
    <property type="match status" value="1"/>
</dbReference>
<dbReference type="Gene3D" id="1.10.1200.10">
    <property type="entry name" value="ACP-like"/>
    <property type="match status" value="1"/>
</dbReference>
<dbReference type="SUPFAM" id="SSF52151">
    <property type="entry name" value="FabD/lysophospholipase-like"/>
    <property type="match status" value="1"/>
</dbReference>
<keyword evidence="3" id="KW-0597">Phosphoprotein</keyword>
<evidence type="ECO:0000259" key="8">
    <source>
        <dbReference type="PROSITE" id="PS50075"/>
    </source>
</evidence>
<dbReference type="PANTHER" id="PTHR43775:SF51">
    <property type="entry name" value="INACTIVE PHENOLPHTHIOCEROL SYNTHESIS POLYKETIDE SYNTHASE TYPE I PKS1-RELATED"/>
    <property type="match status" value="1"/>
</dbReference>
<dbReference type="InterPro" id="IPR032821">
    <property type="entry name" value="PKS_assoc"/>
</dbReference>
<keyword evidence="6" id="KW-0511">Multifunctional enzyme</keyword>
<sequence length="1020" mass="106995">MATSQDRLVEALRAALIENERLRRDAQASSSAEPIAIVGMSCRLPGGVSTPEDLWRMVAEGAEGIGPFPDDRGWDFETLFGDGAGSTYIREAGFVADASGFDAAFFGISPREALAMDPQQRLFLEASWEAFDYAGINQDSVRGTEVGVFAGAMHSGYAGDSAAVPPDSEGFLGIGTAGSVISGRVAYALGLEGPAITVDTACSSSLVALHLAVRSLRAGECSLALAGGVTVLATPNMLIESAKQRALAPDGRSKAFAAAADGTGTAEGVGVLLLERLSDALRHNRRVLAVVRGSAVNQDGASNGLTAPNGPAQERVIRRALQDAGLTVADVDVVEAHGTGTPLGDPIEAQAILATYGQNRSHQVWLGSLKSNIGHAQAAAGVAGVIKMVQALRAGLMPKTLHVDEPTPAVDWSSGSVRLLTEARPWPERGRPRRAAVSSFGVSGTNAHVILEQAPDIGEDRTDPEPVSRIVALPLSARSKAALGAQAERLAAHLADHPDLAPVDVGYTLAVTRPAMTHRAVVVAADLEEARAGLTALAAAAEGRDTPRNRDTVVRGRAGQRDKTVFVFPGQGGQWAGMALDLLDTEPAFRERFAECEQALAPHIGFSLTDAIADESRQTEVATVQPALWAIMVSLAHLWRSVGVVPDAVVGHSQGEVAAAVVAGALSLEDGARIAVLRSRALADLPPGGGMVSVRSSAEEVTARIAAFGGRLSVAALNGPTSVVVAGEAEACDRLMTEYAAEGVRVRRIAAEQAGHCAAVEPLRERLLADLASIAPKPPEIPFYSTVTGGRPGDLDAAYWYANMRQTVRFEPVIRDLRRRGHQVFVEVSPHPLLTTGVLETLEGTSPVVTGTLRRGENGRRAFLTSLARLYADGVAVDWAPVFPGARPVRLPAYAFQHERYWLNSAGRSAGPAEPEPARQKSDELTGPAALAALPAEERHAALLDLVRAEAAAALGHADAAAVDPDGAFFETGFTSLTAVELRNRLAEAIGIELPAMLIFDHPTPELLARHLGELVGQQR</sequence>
<keyword evidence="7" id="KW-0012">Acyltransferase</keyword>
<dbReference type="Pfam" id="PF00550">
    <property type="entry name" value="PP-binding"/>
    <property type="match status" value="1"/>
</dbReference>
<evidence type="ECO:0000256" key="3">
    <source>
        <dbReference type="ARBA" id="ARBA00022553"/>
    </source>
</evidence>
<dbReference type="SUPFAM" id="SSF55048">
    <property type="entry name" value="Probable ACP-binding domain of malonyl-CoA ACP transacylase"/>
    <property type="match status" value="1"/>
</dbReference>
<name>A0A1H0ZQJ3_9ACTN</name>
<dbReference type="GO" id="GO:0006633">
    <property type="term" value="P:fatty acid biosynthetic process"/>
    <property type="evidence" value="ECO:0007669"/>
    <property type="project" value="InterPro"/>
</dbReference>
<dbReference type="InterPro" id="IPR050091">
    <property type="entry name" value="PKS_NRPS_Biosynth_Enz"/>
</dbReference>
<evidence type="ECO:0000256" key="4">
    <source>
        <dbReference type="ARBA" id="ARBA00022679"/>
    </source>
</evidence>
<dbReference type="FunFam" id="1.10.1200.10:FF:000007">
    <property type="entry name" value="Probable polyketide synthase pks17"/>
    <property type="match status" value="1"/>
</dbReference>
<dbReference type="PROSITE" id="PS50075">
    <property type="entry name" value="CARRIER"/>
    <property type="match status" value="1"/>
</dbReference>
<dbReference type="SMART" id="SM00825">
    <property type="entry name" value="PKS_KS"/>
    <property type="match status" value="1"/>
</dbReference>
<dbReference type="SMART" id="SM01294">
    <property type="entry name" value="PKS_PP_betabranch"/>
    <property type="match status" value="1"/>
</dbReference>
<keyword evidence="4 10" id="KW-0808">Transferase</keyword>
<evidence type="ECO:0000256" key="6">
    <source>
        <dbReference type="ARBA" id="ARBA00023268"/>
    </source>
</evidence>
<evidence type="ECO:0000256" key="7">
    <source>
        <dbReference type="ARBA" id="ARBA00023315"/>
    </source>
</evidence>
<dbReference type="CDD" id="cd00833">
    <property type="entry name" value="PKS"/>
    <property type="match status" value="1"/>
</dbReference>
<dbReference type="Pfam" id="PF16197">
    <property type="entry name" value="KAsynt_C_assoc"/>
    <property type="match status" value="1"/>
</dbReference>
<dbReference type="Proteomes" id="UP000217103">
    <property type="component" value="Unassembled WGS sequence"/>
</dbReference>
<evidence type="ECO:0000313" key="11">
    <source>
        <dbReference type="Proteomes" id="UP000217103"/>
    </source>
</evidence>
<keyword evidence="2" id="KW-0596">Phosphopantetheine</keyword>
<dbReference type="Pfam" id="PF02801">
    <property type="entry name" value="Ketoacyl-synt_C"/>
    <property type="match status" value="1"/>
</dbReference>
<dbReference type="PROSITE" id="PS52004">
    <property type="entry name" value="KS3_2"/>
    <property type="match status" value="1"/>
</dbReference>
<feature type="domain" description="Ketosynthase family 3 (KS3)" evidence="9">
    <location>
        <begin position="32"/>
        <end position="453"/>
    </location>
</feature>
<keyword evidence="5" id="KW-0045">Antibiotic biosynthesis</keyword>
<dbReference type="FunFam" id="3.40.366.10:FF:000002">
    <property type="entry name" value="Probable polyketide synthase 2"/>
    <property type="match status" value="1"/>
</dbReference>
<accession>A0A1H0ZQJ3</accession>
<evidence type="ECO:0000256" key="5">
    <source>
        <dbReference type="ARBA" id="ARBA00023194"/>
    </source>
</evidence>
<dbReference type="InterPro" id="IPR016036">
    <property type="entry name" value="Malonyl_transacylase_ACP-bd"/>
</dbReference>
<dbReference type="InterPro" id="IPR014043">
    <property type="entry name" value="Acyl_transferase_dom"/>
</dbReference>
<dbReference type="InterPro" id="IPR001227">
    <property type="entry name" value="Ac_transferase_dom_sf"/>
</dbReference>
<dbReference type="STRING" id="35622.SAMN04489764_0087"/>
<dbReference type="InterPro" id="IPR015083">
    <property type="entry name" value="NorB/c/GfsB-D-like_docking"/>
</dbReference>
<dbReference type="RefSeq" id="WP_093256685.1">
    <property type="nucleotide sequence ID" value="NZ_FNKK01000002.1"/>
</dbReference>
<evidence type="ECO:0000313" key="10">
    <source>
        <dbReference type="EMBL" id="SDQ29663.1"/>
    </source>
</evidence>
<dbReference type="InterPro" id="IPR020841">
    <property type="entry name" value="PKS_Beta-ketoAc_synthase_dom"/>
</dbReference>
<dbReference type="SMART" id="SM00823">
    <property type="entry name" value="PKS_PP"/>
    <property type="match status" value="1"/>
</dbReference>
<dbReference type="EMBL" id="FNKK01000002">
    <property type="protein sequence ID" value="SDQ29663.1"/>
    <property type="molecule type" value="Genomic_DNA"/>
</dbReference>
<dbReference type="PANTHER" id="PTHR43775">
    <property type="entry name" value="FATTY ACID SYNTHASE"/>
    <property type="match status" value="1"/>
</dbReference>
<proteinExistence type="predicted"/>
<dbReference type="GO" id="GO:0033068">
    <property type="term" value="P:macrolide biosynthetic process"/>
    <property type="evidence" value="ECO:0007669"/>
    <property type="project" value="UniProtKB-ARBA"/>
</dbReference>
<dbReference type="InterPro" id="IPR009081">
    <property type="entry name" value="PP-bd_ACP"/>
</dbReference>
<dbReference type="InterPro" id="IPR018201">
    <property type="entry name" value="Ketoacyl_synth_AS"/>
</dbReference>
<dbReference type="InterPro" id="IPR016039">
    <property type="entry name" value="Thiolase-like"/>
</dbReference>
<dbReference type="Gene3D" id="3.30.70.3290">
    <property type="match status" value="1"/>
</dbReference>
<keyword evidence="11" id="KW-1185">Reference proteome</keyword>
<dbReference type="SUPFAM" id="SSF53901">
    <property type="entry name" value="Thiolase-like"/>
    <property type="match status" value="1"/>
</dbReference>
<dbReference type="Pfam" id="PF00109">
    <property type="entry name" value="ketoacyl-synt"/>
    <property type="match status" value="1"/>
</dbReference>
<reference evidence="10 11" key="1">
    <citation type="submission" date="2016-10" db="EMBL/GenBank/DDBJ databases">
        <authorList>
            <person name="de Groot N.N."/>
        </authorList>
    </citation>
    <scope>NUCLEOTIDE SEQUENCE [LARGE SCALE GENOMIC DNA]</scope>
    <source>
        <strain evidence="10 11">DSM 43794</strain>
    </source>
</reference>
<dbReference type="Pfam" id="PF00698">
    <property type="entry name" value="Acyl_transf_1"/>
    <property type="match status" value="1"/>
</dbReference>
<dbReference type="InterPro" id="IPR036736">
    <property type="entry name" value="ACP-like_sf"/>
</dbReference>
<feature type="domain" description="Carrier" evidence="8">
    <location>
        <begin position="941"/>
        <end position="1016"/>
    </location>
</feature>
<dbReference type="GO" id="GO:0031177">
    <property type="term" value="F:phosphopantetheine binding"/>
    <property type="evidence" value="ECO:0007669"/>
    <property type="project" value="InterPro"/>
</dbReference>
<dbReference type="InterPro" id="IPR020806">
    <property type="entry name" value="PKS_PP-bd"/>
</dbReference>
<organism evidence="10 11">
    <name type="scientific">Thermostaphylospora chromogena</name>
    <dbReference type="NCBI Taxonomy" id="35622"/>
    <lineage>
        <taxon>Bacteria</taxon>
        <taxon>Bacillati</taxon>
        <taxon>Actinomycetota</taxon>
        <taxon>Actinomycetes</taxon>
        <taxon>Streptosporangiales</taxon>
        <taxon>Thermomonosporaceae</taxon>
        <taxon>Thermostaphylospora</taxon>
    </lineage>
</organism>
<dbReference type="AlphaFoldDB" id="A0A1H0ZQJ3"/>
<dbReference type="SMART" id="SM00827">
    <property type="entry name" value="PKS_AT"/>
    <property type="match status" value="1"/>
</dbReference>
<dbReference type="InterPro" id="IPR014030">
    <property type="entry name" value="Ketoacyl_synth_N"/>
</dbReference>
<evidence type="ECO:0000256" key="2">
    <source>
        <dbReference type="ARBA" id="ARBA00022450"/>
    </source>
</evidence>
<protein>
    <submittedName>
        <fullName evidence="10">Acyl transferase domain-containing protein</fullName>
    </submittedName>
</protein>
<comment type="cofactor">
    <cofactor evidence="1">
        <name>pantetheine 4'-phosphate</name>
        <dbReference type="ChEBI" id="CHEBI:47942"/>
    </cofactor>
</comment>
<gene>
    <name evidence="10" type="ORF">SAMN04489764_0087</name>
</gene>
<evidence type="ECO:0000256" key="1">
    <source>
        <dbReference type="ARBA" id="ARBA00001957"/>
    </source>
</evidence>
<dbReference type="Gene3D" id="3.40.366.10">
    <property type="entry name" value="Malonyl-Coenzyme A Acyl Carrier Protein, domain 2"/>
    <property type="match status" value="1"/>
</dbReference>